<evidence type="ECO:0000313" key="2">
    <source>
        <dbReference type="EMBL" id="GAA2669843.1"/>
    </source>
</evidence>
<dbReference type="EMBL" id="BAAATE010000013">
    <property type="protein sequence ID" value="GAA2669843.1"/>
    <property type="molecule type" value="Genomic_DNA"/>
</dbReference>
<evidence type="ECO:0000313" key="3">
    <source>
        <dbReference type="Proteomes" id="UP001501666"/>
    </source>
</evidence>
<accession>A0ABN3S9V5</accession>
<reference evidence="2 3" key="1">
    <citation type="journal article" date="2019" name="Int. J. Syst. Evol. Microbiol.">
        <title>The Global Catalogue of Microorganisms (GCM) 10K type strain sequencing project: providing services to taxonomists for standard genome sequencing and annotation.</title>
        <authorList>
            <consortium name="The Broad Institute Genomics Platform"/>
            <consortium name="The Broad Institute Genome Sequencing Center for Infectious Disease"/>
            <person name="Wu L."/>
            <person name="Ma J."/>
        </authorList>
    </citation>
    <scope>NUCLEOTIDE SEQUENCE [LARGE SCALE GENOMIC DNA]</scope>
    <source>
        <strain evidence="2 3">JCM 6835</strain>
    </source>
</reference>
<feature type="compositionally biased region" description="Polar residues" evidence="1">
    <location>
        <begin position="1"/>
        <end position="11"/>
    </location>
</feature>
<name>A0ABN3S9V5_9ACTN</name>
<keyword evidence="3" id="KW-1185">Reference proteome</keyword>
<gene>
    <name evidence="2" type="ORF">GCM10010412_048500</name>
</gene>
<organism evidence="2 3">
    <name type="scientific">Nonomuraea recticatena</name>
    <dbReference type="NCBI Taxonomy" id="46178"/>
    <lineage>
        <taxon>Bacteria</taxon>
        <taxon>Bacillati</taxon>
        <taxon>Actinomycetota</taxon>
        <taxon>Actinomycetes</taxon>
        <taxon>Streptosporangiales</taxon>
        <taxon>Streptosporangiaceae</taxon>
        <taxon>Nonomuraea</taxon>
    </lineage>
</organism>
<comment type="caution">
    <text evidence="2">The sequence shown here is derived from an EMBL/GenBank/DDBJ whole genome shotgun (WGS) entry which is preliminary data.</text>
</comment>
<evidence type="ECO:0000256" key="1">
    <source>
        <dbReference type="SAM" id="MobiDB-lite"/>
    </source>
</evidence>
<feature type="region of interest" description="Disordered" evidence="1">
    <location>
        <begin position="1"/>
        <end position="21"/>
    </location>
</feature>
<proteinExistence type="predicted"/>
<dbReference type="RefSeq" id="WP_379506810.1">
    <property type="nucleotide sequence ID" value="NZ_JBHTEV010000001.1"/>
</dbReference>
<protein>
    <submittedName>
        <fullName evidence="2">Uncharacterized protein</fullName>
    </submittedName>
</protein>
<dbReference type="Proteomes" id="UP001501666">
    <property type="component" value="Unassembled WGS sequence"/>
</dbReference>
<sequence>MAVHGLQQQFGQVDAREHVGDPLAQVHQRGGFGQRRQRRHVQPTLLIHRDPDAFFAEPRGDISQRLVQDEGVLGQELAGDFGQGQVGERRPLGRLPPVAVQELAARVLPAG</sequence>